<dbReference type="InterPro" id="IPR036188">
    <property type="entry name" value="FAD/NAD-bd_sf"/>
</dbReference>
<comment type="caution">
    <text evidence="2">The sequence shown here is derived from an EMBL/GenBank/DDBJ whole genome shotgun (WGS) entry which is preliminary data.</text>
</comment>
<evidence type="ECO:0000313" key="2">
    <source>
        <dbReference type="EMBL" id="MDJ1177027.1"/>
    </source>
</evidence>
<proteinExistence type="predicted"/>
<evidence type="ECO:0000259" key="1">
    <source>
        <dbReference type="Pfam" id="PF07992"/>
    </source>
</evidence>
<dbReference type="SUPFAM" id="SSF51905">
    <property type="entry name" value="FAD/NAD(P)-binding domain"/>
    <property type="match status" value="1"/>
</dbReference>
<feature type="domain" description="FAD/NAD(P)-binding" evidence="1">
    <location>
        <begin position="3"/>
        <end position="38"/>
    </location>
</feature>
<protein>
    <submittedName>
        <fullName evidence="2">FAD-dependent oxidoreductase</fullName>
    </submittedName>
</protein>
<dbReference type="InterPro" id="IPR023753">
    <property type="entry name" value="FAD/NAD-binding_dom"/>
</dbReference>
<reference evidence="2 3" key="1">
    <citation type="submission" date="2023-01" db="EMBL/GenBank/DDBJ databases">
        <title>Novel diversity within Roseofilum (Cyanobacteria; Desertifilaceae) from marine benthic mats with descriptions of four novel species.</title>
        <authorList>
            <person name="Wang Y."/>
            <person name="Berthold D.E."/>
            <person name="Hu J."/>
            <person name="Lefler F.W."/>
            <person name="Laughinghouse H.D. IV."/>
        </authorList>
    </citation>
    <scope>NUCLEOTIDE SEQUENCE [LARGE SCALE GENOMIC DNA]</scope>
    <source>
        <strain evidence="2 3">BLCC-M114</strain>
    </source>
</reference>
<dbReference type="Proteomes" id="UP001235849">
    <property type="component" value="Unassembled WGS sequence"/>
</dbReference>
<accession>A0ABT7BCW8</accession>
<dbReference type="EMBL" id="JAQOSO010000117">
    <property type="protein sequence ID" value="MDJ1177027.1"/>
    <property type="molecule type" value="Genomic_DNA"/>
</dbReference>
<name>A0ABT7BCW8_9CYAN</name>
<dbReference type="Pfam" id="PF07992">
    <property type="entry name" value="Pyr_redox_2"/>
    <property type="match status" value="1"/>
</dbReference>
<gene>
    <name evidence="2" type="ORF">PMG25_23325</name>
</gene>
<organism evidence="2 3">
    <name type="scientific">Roseofilum capinflatum BLCC-M114</name>
    <dbReference type="NCBI Taxonomy" id="3022440"/>
    <lineage>
        <taxon>Bacteria</taxon>
        <taxon>Bacillati</taxon>
        <taxon>Cyanobacteriota</taxon>
        <taxon>Cyanophyceae</taxon>
        <taxon>Desertifilales</taxon>
        <taxon>Desertifilaceae</taxon>
        <taxon>Roseofilum</taxon>
        <taxon>Roseofilum capinflatum</taxon>
    </lineage>
</organism>
<dbReference type="Gene3D" id="3.50.50.60">
    <property type="entry name" value="FAD/NAD(P)-binding domain"/>
    <property type="match status" value="1"/>
</dbReference>
<keyword evidence="3" id="KW-1185">Reference proteome</keyword>
<sequence length="54" mass="5696">MQSIATDRFGRTSIPGVYAAGDVANPRDPCVATAVAQGAVVARSLDEDLQRHKL</sequence>
<evidence type="ECO:0000313" key="3">
    <source>
        <dbReference type="Proteomes" id="UP001235849"/>
    </source>
</evidence>